<dbReference type="AlphaFoldDB" id="A0A0U5FY25"/>
<proteinExistence type="predicted"/>
<feature type="region of interest" description="Disordered" evidence="1">
    <location>
        <begin position="47"/>
        <end position="75"/>
    </location>
</feature>
<dbReference type="EMBL" id="CDMC01000003">
    <property type="protein sequence ID" value="CEL03549.1"/>
    <property type="molecule type" value="Genomic_DNA"/>
</dbReference>
<evidence type="ECO:0000313" key="2">
    <source>
        <dbReference type="EMBL" id="CEL03549.1"/>
    </source>
</evidence>
<protein>
    <submittedName>
        <fullName evidence="2">Uncharacterized protein</fullName>
    </submittedName>
</protein>
<evidence type="ECO:0000256" key="1">
    <source>
        <dbReference type="SAM" id="MobiDB-lite"/>
    </source>
</evidence>
<evidence type="ECO:0000313" key="3">
    <source>
        <dbReference type="Proteomes" id="UP000054771"/>
    </source>
</evidence>
<keyword evidence="3" id="KW-1185">Reference proteome</keyword>
<dbReference type="Proteomes" id="UP000054771">
    <property type="component" value="Unassembled WGS sequence"/>
</dbReference>
<name>A0A0U5FY25_ASPCI</name>
<organism evidence="2 3">
    <name type="scientific">Aspergillus calidoustus</name>
    <dbReference type="NCBI Taxonomy" id="454130"/>
    <lineage>
        <taxon>Eukaryota</taxon>
        <taxon>Fungi</taxon>
        <taxon>Dikarya</taxon>
        <taxon>Ascomycota</taxon>
        <taxon>Pezizomycotina</taxon>
        <taxon>Eurotiomycetes</taxon>
        <taxon>Eurotiomycetidae</taxon>
        <taxon>Eurotiales</taxon>
        <taxon>Aspergillaceae</taxon>
        <taxon>Aspergillus</taxon>
        <taxon>Aspergillus subgen. Nidulantes</taxon>
    </lineage>
</organism>
<accession>A0A0U5FY25</accession>
<gene>
    <name evidence="2" type="ORF">ASPCAL04703</name>
</gene>
<reference evidence="3" key="1">
    <citation type="journal article" date="2016" name="Genome Announc.">
        <title>Draft genome sequences of fungus Aspergillus calidoustus.</title>
        <authorList>
            <person name="Horn F."/>
            <person name="Linde J."/>
            <person name="Mattern D.J."/>
            <person name="Walther G."/>
            <person name="Guthke R."/>
            <person name="Scherlach K."/>
            <person name="Martin K."/>
            <person name="Brakhage A.A."/>
            <person name="Petzke L."/>
            <person name="Valiante V."/>
        </authorList>
    </citation>
    <scope>NUCLEOTIDE SEQUENCE [LARGE SCALE GENOMIC DNA]</scope>
    <source>
        <strain evidence="3">SF006504</strain>
    </source>
</reference>
<sequence>MYQSKRQLSAQLIKDPLRPMEDIRMAFQLHWEHQGIWKNEGTLNNGPLGLWQQEATAGSESEDAPQGAQNDPNNASLPAGSFIFLRAAGFGASRPLTGAVLKTANDASSRRFT</sequence>